<dbReference type="RefSeq" id="WP_238197545.1">
    <property type="nucleotide sequence ID" value="NZ_BPQZ01000019.1"/>
</dbReference>
<dbReference type="Proteomes" id="UP001157440">
    <property type="component" value="Unassembled WGS sequence"/>
</dbReference>
<dbReference type="Pfam" id="PF07681">
    <property type="entry name" value="DoxX"/>
    <property type="match status" value="1"/>
</dbReference>
<comment type="similarity">
    <text evidence="2">Belongs to the DoxX family.</text>
</comment>
<dbReference type="InterPro" id="IPR032808">
    <property type="entry name" value="DoxX"/>
</dbReference>
<feature type="compositionally biased region" description="Low complexity" evidence="7">
    <location>
        <begin position="144"/>
        <end position="157"/>
    </location>
</feature>
<dbReference type="AlphaFoldDB" id="A0AA37TFR2"/>
<evidence type="ECO:0000313" key="9">
    <source>
        <dbReference type="EMBL" id="GLS71017.1"/>
    </source>
</evidence>
<dbReference type="PANTHER" id="PTHR33452">
    <property type="entry name" value="OXIDOREDUCTASE CATD-RELATED"/>
    <property type="match status" value="1"/>
</dbReference>
<gene>
    <name evidence="9" type="ORF">GCM10007890_30300</name>
</gene>
<dbReference type="InterPro" id="IPR051907">
    <property type="entry name" value="DoxX-like_oxidoreductase"/>
</dbReference>
<reference evidence="10" key="1">
    <citation type="journal article" date="2019" name="Int. J. Syst. Evol. Microbiol.">
        <title>The Global Catalogue of Microorganisms (GCM) 10K type strain sequencing project: providing services to taxonomists for standard genome sequencing and annotation.</title>
        <authorList>
            <consortium name="The Broad Institute Genomics Platform"/>
            <consortium name="The Broad Institute Genome Sequencing Center for Infectious Disease"/>
            <person name="Wu L."/>
            <person name="Ma J."/>
        </authorList>
    </citation>
    <scope>NUCLEOTIDE SEQUENCE [LARGE SCALE GENOMIC DNA]</scope>
    <source>
        <strain evidence="10">NBRC 103632</strain>
    </source>
</reference>
<evidence type="ECO:0008006" key="11">
    <source>
        <dbReference type="Google" id="ProtNLM"/>
    </source>
</evidence>
<sequence length="174" mass="17525">MIARAQDGTLLAARLLLAAALLPTGIARALNVSGFALTLAGNGMPFPNGVATAAVVVQVFGPLALILGVLPRLTGLALAVFATATAFVIHDFWHYIGPTAVAERTLMLADLGLAGGFLMYALTGPGAWSWQGWRAGAMAPAPSAKPAAKTAAKNAAARGGGKRTAGRQPARAAA</sequence>
<evidence type="ECO:0000313" key="10">
    <source>
        <dbReference type="Proteomes" id="UP001157440"/>
    </source>
</evidence>
<comment type="subcellular location">
    <subcellularLocation>
        <location evidence="1">Cell membrane</location>
        <topology evidence="1">Multi-pass membrane protein</topology>
    </subcellularLocation>
</comment>
<evidence type="ECO:0000256" key="4">
    <source>
        <dbReference type="ARBA" id="ARBA00022692"/>
    </source>
</evidence>
<keyword evidence="3" id="KW-1003">Cell membrane</keyword>
<proteinExistence type="inferred from homology"/>
<evidence type="ECO:0000256" key="3">
    <source>
        <dbReference type="ARBA" id="ARBA00022475"/>
    </source>
</evidence>
<keyword evidence="4 8" id="KW-0812">Transmembrane</keyword>
<evidence type="ECO:0000256" key="2">
    <source>
        <dbReference type="ARBA" id="ARBA00006679"/>
    </source>
</evidence>
<keyword evidence="10" id="KW-1185">Reference proteome</keyword>
<organism evidence="9 10">
    <name type="scientific">Methylobacterium tardum</name>
    <dbReference type="NCBI Taxonomy" id="374432"/>
    <lineage>
        <taxon>Bacteria</taxon>
        <taxon>Pseudomonadati</taxon>
        <taxon>Pseudomonadota</taxon>
        <taxon>Alphaproteobacteria</taxon>
        <taxon>Hyphomicrobiales</taxon>
        <taxon>Methylobacteriaceae</taxon>
        <taxon>Methylobacterium</taxon>
    </lineage>
</organism>
<feature type="transmembrane region" description="Helical" evidence="8">
    <location>
        <begin position="76"/>
        <end position="96"/>
    </location>
</feature>
<feature type="region of interest" description="Disordered" evidence="7">
    <location>
        <begin position="144"/>
        <end position="174"/>
    </location>
</feature>
<accession>A0AA37TFR2</accession>
<keyword evidence="6 8" id="KW-0472">Membrane</keyword>
<evidence type="ECO:0000256" key="5">
    <source>
        <dbReference type="ARBA" id="ARBA00022989"/>
    </source>
</evidence>
<dbReference type="GO" id="GO:0005886">
    <property type="term" value="C:plasma membrane"/>
    <property type="evidence" value="ECO:0007669"/>
    <property type="project" value="UniProtKB-SubCell"/>
</dbReference>
<evidence type="ECO:0000256" key="6">
    <source>
        <dbReference type="ARBA" id="ARBA00023136"/>
    </source>
</evidence>
<keyword evidence="5 8" id="KW-1133">Transmembrane helix</keyword>
<dbReference type="PANTHER" id="PTHR33452:SF1">
    <property type="entry name" value="INNER MEMBRANE PROTEIN YPHA-RELATED"/>
    <property type="match status" value="1"/>
</dbReference>
<evidence type="ECO:0000256" key="7">
    <source>
        <dbReference type="SAM" id="MobiDB-lite"/>
    </source>
</evidence>
<name>A0AA37TFR2_9HYPH</name>
<evidence type="ECO:0000256" key="1">
    <source>
        <dbReference type="ARBA" id="ARBA00004651"/>
    </source>
</evidence>
<feature type="transmembrane region" description="Helical" evidence="8">
    <location>
        <begin position="45"/>
        <end position="69"/>
    </location>
</feature>
<feature type="transmembrane region" description="Helical" evidence="8">
    <location>
        <begin position="108"/>
        <end position="128"/>
    </location>
</feature>
<comment type="caution">
    <text evidence="9">The sequence shown here is derived from an EMBL/GenBank/DDBJ whole genome shotgun (WGS) entry which is preliminary data.</text>
</comment>
<dbReference type="EMBL" id="BSPL01000017">
    <property type="protein sequence ID" value="GLS71017.1"/>
    <property type="molecule type" value="Genomic_DNA"/>
</dbReference>
<evidence type="ECO:0000256" key="8">
    <source>
        <dbReference type="SAM" id="Phobius"/>
    </source>
</evidence>
<protein>
    <recommendedName>
        <fullName evidence="11">DoxX family protein</fullName>
    </recommendedName>
</protein>